<feature type="compositionally biased region" description="Low complexity" evidence="1">
    <location>
        <begin position="427"/>
        <end position="442"/>
    </location>
</feature>
<keyword evidence="4" id="KW-1185">Reference proteome</keyword>
<protein>
    <recommendedName>
        <fullName evidence="5">Peptidase M12B domain-containing protein</fullName>
    </recommendedName>
</protein>
<feature type="compositionally biased region" description="Low complexity" evidence="1">
    <location>
        <begin position="449"/>
        <end position="616"/>
    </location>
</feature>
<feature type="chain" id="PRO_5042015261" description="Peptidase M12B domain-containing protein" evidence="2">
    <location>
        <begin position="18"/>
        <end position="736"/>
    </location>
</feature>
<dbReference type="Pfam" id="PF13688">
    <property type="entry name" value="Reprolysin_5"/>
    <property type="match status" value="1"/>
</dbReference>
<feature type="compositionally biased region" description="Gly residues" evidence="1">
    <location>
        <begin position="634"/>
        <end position="647"/>
    </location>
</feature>
<dbReference type="GO" id="GO:0008237">
    <property type="term" value="F:metallopeptidase activity"/>
    <property type="evidence" value="ECO:0007669"/>
    <property type="project" value="InterPro"/>
</dbReference>
<feature type="compositionally biased region" description="Low complexity" evidence="1">
    <location>
        <begin position="668"/>
        <end position="681"/>
    </location>
</feature>
<evidence type="ECO:0008006" key="5">
    <source>
        <dbReference type="Google" id="ProtNLM"/>
    </source>
</evidence>
<evidence type="ECO:0000313" key="3">
    <source>
        <dbReference type="EMBL" id="CAJ1958276.1"/>
    </source>
</evidence>
<comment type="caution">
    <text evidence="3">The sequence shown here is derived from an EMBL/GenBank/DDBJ whole genome shotgun (WGS) entry which is preliminary data.</text>
</comment>
<dbReference type="Gene3D" id="3.40.390.10">
    <property type="entry name" value="Collagenase (Catalytic Domain)"/>
    <property type="match status" value="1"/>
</dbReference>
<accession>A0AAD2FZM1</accession>
<name>A0AAD2FZM1_9STRA</name>
<feature type="signal peptide" evidence="2">
    <location>
        <begin position="1"/>
        <end position="17"/>
    </location>
</feature>
<keyword evidence="2" id="KW-0732">Signal</keyword>
<proteinExistence type="predicted"/>
<dbReference type="InterPro" id="IPR024079">
    <property type="entry name" value="MetalloPept_cat_dom_sf"/>
</dbReference>
<feature type="region of interest" description="Disordered" evidence="1">
    <location>
        <begin position="427"/>
        <end position="736"/>
    </location>
</feature>
<evidence type="ECO:0000256" key="1">
    <source>
        <dbReference type="SAM" id="MobiDB-lite"/>
    </source>
</evidence>
<evidence type="ECO:0000313" key="4">
    <source>
        <dbReference type="Proteomes" id="UP001295423"/>
    </source>
</evidence>
<evidence type="ECO:0000256" key="2">
    <source>
        <dbReference type="SAM" id="SignalP"/>
    </source>
</evidence>
<dbReference type="Proteomes" id="UP001295423">
    <property type="component" value="Unassembled WGS sequence"/>
</dbReference>
<organism evidence="3 4">
    <name type="scientific">Cylindrotheca closterium</name>
    <dbReference type="NCBI Taxonomy" id="2856"/>
    <lineage>
        <taxon>Eukaryota</taxon>
        <taxon>Sar</taxon>
        <taxon>Stramenopiles</taxon>
        <taxon>Ochrophyta</taxon>
        <taxon>Bacillariophyta</taxon>
        <taxon>Bacillariophyceae</taxon>
        <taxon>Bacillariophycidae</taxon>
        <taxon>Bacillariales</taxon>
        <taxon>Bacillariaceae</taxon>
        <taxon>Cylindrotheca</taxon>
    </lineage>
</organism>
<dbReference type="EMBL" id="CAKOGP040001969">
    <property type="protein sequence ID" value="CAJ1958276.1"/>
    <property type="molecule type" value="Genomic_DNA"/>
</dbReference>
<sequence length="736" mass="75932">MKLNLFLFFSGLGLVSSQNAHQGRKTIKAINCNDNSRAPRCQVELEIDVESNDDIDFTLPNGKKISYKKKPSKVEGWAGESPAGGAANIISSDNGFFGSLVDMEDGAWTVCQLRRDFAGSQVIDCKPGSDYPDSEDSEDAEVEVSPASRMLTDNNKVRQVLQEGRSLQITPVIDIMVLWTRDAECNASGMAGGCTTTSTTEQNMRGLINLAFSETNTAFTNSGINAEVRLVHAYRTSYTEDSVAPNAFVPALNALEAGIDDGMTNSIALRDEKCADAVAMIIEDDTRICGLARRRTSSPYILPINKMVSITRWDCATGVYTFAHELGHNFGCIHDRGAESSCDTSAFSNTNFAYQEPTAEFRTIVSTNCDSDRCGSNPLSACARIQYFSNSGFASFGGKATGNANNNNAAQINNAAPIVADYNTCAPSAAPSDAPSGAPSESFKPSAVPSESIAPSGSPSESNSPSGAPSQSFKPSAVPSESMSPSSVPSKSISPSGAPSESIAPSGSPSESMSPSSVPSQSFKPSSSTTESMSPSSVPSKSSSPSAAPSESMAPSGSPSESNSPSSNPSESISPSAFPSESESPSVVPTGSEQPSLSKSPSTAPSGSSSPSGAPTMNLVASAAPSKTPPLSAAGGGGGGGGGGGNKPRGPWGSDPNQIKSPAPSIGSPSESPSTAPSSTTGRGGEEGGEVLAPPPTMNQARPAKAPKMNKKAKSPGSNKRAKKLQESRKGAKRRF</sequence>
<dbReference type="AlphaFoldDB" id="A0AAD2FZM1"/>
<gene>
    <name evidence="3" type="ORF">CYCCA115_LOCUS17110</name>
</gene>
<reference evidence="3" key="1">
    <citation type="submission" date="2023-08" db="EMBL/GenBank/DDBJ databases">
        <authorList>
            <person name="Audoor S."/>
            <person name="Bilcke G."/>
        </authorList>
    </citation>
    <scope>NUCLEOTIDE SEQUENCE</scope>
</reference>
<dbReference type="SUPFAM" id="SSF55486">
    <property type="entry name" value="Metalloproteases ('zincins'), catalytic domain"/>
    <property type="match status" value="1"/>
</dbReference>